<reference evidence="1 2" key="1">
    <citation type="journal article" date="2022" name="Hortic Res">
        <title>A haplotype resolved chromosomal level avocado genome allows analysis of novel avocado genes.</title>
        <authorList>
            <person name="Nath O."/>
            <person name="Fletcher S.J."/>
            <person name="Hayward A."/>
            <person name="Shaw L.M."/>
            <person name="Masouleh A.K."/>
            <person name="Furtado A."/>
            <person name="Henry R.J."/>
            <person name="Mitter N."/>
        </authorList>
    </citation>
    <scope>NUCLEOTIDE SEQUENCE [LARGE SCALE GENOMIC DNA]</scope>
    <source>
        <strain evidence="2">cv. Hass</strain>
    </source>
</reference>
<comment type="caution">
    <text evidence="1">The sequence shown here is derived from an EMBL/GenBank/DDBJ whole genome shotgun (WGS) entry which is preliminary data.</text>
</comment>
<evidence type="ECO:0000313" key="2">
    <source>
        <dbReference type="Proteomes" id="UP001234297"/>
    </source>
</evidence>
<keyword evidence="2" id="KW-1185">Reference proteome</keyword>
<proteinExistence type="predicted"/>
<sequence length="193" mass="21955">MGEDNINLPPGFRFYPTDEELILHFLYRKAAHQPCHPNIIPDLDLDCYDPWELNGKALEAENKWYFFSHVTQNRASTNGYWKMLGVDEPILSGSRTVGLKKCLVFYIGEAPEGIKTNWVMHEFHLLDCGATGSSRSSRRKAKPRMVSNEWVLCRVSETNCSSQGSCCDEESELSCLDEVFLSLDDLDEISLPN</sequence>
<evidence type="ECO:0000313" key="1">
    <source>
        <dbReference type="EMBL" id="KAJ8625473.1"/>
    </source>
</evidence>
<name>A0ACC2KWK1_PERAE</name>
<gene>
    <name evidence="1" type="ORF">MRB53_034003</name>
</gene>
<organism evidence="1 2">
    <name type="scientific">Persea americana</name>
    <name type="common">Avocado</name>
    <dbReference type="NCBI Taxonomy" id="3435"/>
    <lineage>
        <taxon>Eukaryota</taxon>
        <taxon>Viridiplantae</taxon>
        <taxon>Streptophyta</taxon>
        <taxon>Embryophyta</taxon>
        <taxon>Tracheophyta</taxon>
        <taxon>Spermatophyta</taxon>
        <taxon>Magnoliopsida</taxon>
        <taxon>Magnoliidae</taxon>
        <taxon>Laurales</taxon>
        <taxon>Lauraceae</taxon>
        <taxon>Persea</taxon>
    </lineage>
</organism>
<protein>
    <submittedName>
        <fullName evidence="1">Uncharacterized protein</fullName>
    </submittedName>
</protein>
<dbReference type="Proteomes" id="UP001234297">
    <property type="component" value="Chromosome 11"/>
</dbReference>
<accession>A0ACC2KWK1</accession>
<dbReference type="EMBL" id="CM056819">
    <property type="protein sequence ID" value="KAJ8625473.1"/>
    <property type="molecule type" value="Genomic_DNA"/>
</dbReference>